<name>A0ACB9E850_9ASTR</name>
<evidence type="ECO:0000313" key="2">
    <source>
        <dbReference type="Proteomes" id="UP001056120"/>
    </source>
</evidence>
<dbReference type="Proteomes" id="UP001056120">
    <property type="component" value="Linkage Group LG18"/>
</dbReference>
<accession>A0ACB9E850</accession>
<dbReference type="EMBL" id="CM042035">
    <property type="protein sequence ID" value="KAI3755183.1"/>
    <property type="molecule type" value="Genomic_DNA"/>
</dbReference>
<comment type="caution">
    <text evidence="1">The sequence shown here is derived from an EMBL/GenBank/DDBJ whole genome shotgun (WGS) entry which is preliminary data.</text>
</comment>
<organism evidence="1 2">
    <name type="scientific">Smallanthus sonchifolius</name>
    <dbReference type="NCBI Taxonomy" id="185202"/>
    <lineage>
        <taxon>Eukaryota</taxon>
        <taxon>Viridiplantae</taxon>
        <taxon>Streptophyta</taxon>
        <taxon>Embryophyta</taxon>
        <taxon>Tracheophyta</taxon>
        <taxon>Spermatophyta</taxon>
        <taxon>Magnoliopsida</taxon>
        <taxon>eudicotyledons</taxon>
        <taxon>Gunneridae</taxon>
        <taxon>Pentapetalae</taxon>
        <taxon>asterids</taxon>
        <taxon>campanulids</taxon>
        <taxon>Asterales</taxon>
        <taxon>Asteraceae</taxon>
        <taxon>Asteroideae</taxon>
        <taxon>Heliantheae alliance</taxon>
        <taxon>Millerieae</taxon>
        <taxon>Smallanthus</taxon>
    </lineage>
</organism>
<reference evidence="2" key="1">
    <citation type="journal article" date="2022" name="Mol. Ecol. Resour.">
        <title>The genomes of chicory, endive, great burdock and yacon provide insights into Asteraceae palaeo-polyploidization history and plant inulin production.</title>
        <authorList>
            <person name="Fan W."/>
            <person name="Wang S."/>
            <person name="Wang H."/>
            <person name="Wang A."/>
            <person name="Jiang F."/>
            <person name="Liu H."/>
            <person name="Zhao H."/>
            <person name="Xu D."/>
            <person name="Zhang Y."/>
        </authorList>
    </citation>
    <scope>NUCLEOTIDE SEQUENCE [LARGE SCALE GENOMIC DNA]</scope>
    <source>
        <strain evidence="2">cv. Yunnan</strain>
    </source>
</reference>
<keyword evidence="2" id="KW-1185">Reference proteome</keyword>
<evidence type="ECO:0000313" key="1">
    <source>
        <dbReference type="EMBL" id="KAI3755183.1"/>
    </source>
</evidence>
<proteinExistence type="predicted"/>
<reference evidence="1 2" key="2">
    <citation type="journal article" date="2022" name="Mol. Ecol. Resour.">
        <title>The genomes of chicory, endive, great burdock and yacon provide insights into Asteraceae paleo-polyploidization history and plant inulin production.</title>
        <authorList>
            <person name="Fan W."/>
            <person name="Wang S."/>
            <person name="Wang H."/>
            <person name="Wang A."/>
            <person name="Jiang F."/>
            <person name="Liu H."/>
            <person name="Zhao H."/>
            <person name="Xu D."/>
            <person name="Zhang Y."/>
        </authorList>
    </citation>
    <scope>NUCLEOTIDE SEQUENCE [LARGE SCALE GENOMIC DNA]</scope>
    <source>
        <strain evidence="2">cv. Yunnan</strain>
        <tissue evidence="1">Leaves</tissue>
    </source>
</reference>
<sequence length="271" mass="31669">MIHKKTRILKNVTHYSCFYTKSFYIINKLELPRKDKLEHLFLNQKPKAARSPFFYKLFSKSAQGHATLRINASEEAGLMELLKFMYTNSLTVTTGPAVLDVLRVAHKFDVASCMRHCSRLLRNPQIMTPEFVLVYLDLPSTILMAEALHPLTIAVKQFFAVHYKDITKFEDEILSLPLACVEAIIASDDLQVTSEDEVYWFVLKWVRAQYPKIEDRREIISTRLERNGILLNSYGYIFLRVIMHIILYFYIIYILFSEIGHDLLFTWNSNS</sequence>
<protein>
    <submittedName>
        <fullName evidence="1">Uncharacterized protein</fullName>
    </submittedName>
</protein>
<gene>
    <name evidence="1" type="ORF">L1987_54978</name>
</gene>